<dbReference type="SUPFAM" id="SSF48452">
    <property type="entry name" value="TPR-like"/>
    <property type="match status" value="1"/>
</dbReference>
<evidence type="ECO:0000256" key="3">
    <source>
        <dbReference type="SAM" id="MobiDB-lite"/>
    </source>
</evidence>
<dbReference type="SUPFAM" id="SSF48371">
    <property type="entry name" value="ARM repeat"/>
    <property type="match status" value="1"/>
</dbReference>
<evidence type="ECO:0000256" key="2">
    <source>
        <dbReference type="ARBA" id="ARBA00022490"/>
    </source>
</evidence>
<dbReference type="Gene3D" id="1.25.10.10">
    <property type="entry name" value="Leucine-rich Repeat Variant"/>
    <property type="match status" value="1"/>
</dbReference>
<comment type="subcellular location">
    <subcellularLocation>
        <location evidence="1">Cytoplasm</location>
    </subcellularLocation>
</comment>
<proteinExistence type="predicted"/>
<feature type="compositionally biased region" description="Low complexity" evidence="3">
    <location>
        <begin position="715"/>
        <end position="730"/>
    </location>
</feature>
<protein>
    <recommendedName>
        <fullName evidence="6">Protein unc-45 homolog B</fullName>
    </recommendedName>
</protein>
<organism evidence="4 5">
    <name type="scientific">Cyclotella cryptica</name>
    <dbReference type="NCBI Taxonomy" id="29204"/>
    <lineage>
        <taxon>Eukaryota</taxon>
        <taxon>Sar</taxon>
        <taxon>Stramenopiles</taxon>
        <taxon>Ochrophyta</taxon>
        <taxon>Bacillariophyta</taxon>
        <taxon>Coscinodiscophyceae</taxon>
        <taxon>Thalassiosirophycidae</taxon>
        <taxon>Stephanodiscales</taxon>
        <taxon>Stephanodiscaceae</taxon>
        <taxon>Cyclotella</taxon>
    </lineage>
</organism>
<gene>
    <name evidence="4" type="ORF">HJC23_002473</name>
</gene>
<keyword evidence="2" id="KW-0963">Cytoplasm</keyword>
<feature type="region of interest" description="Disordered" evidence="3">
    <location>
        <begin position="836"/>
        <end position="859"/>
    </location>
</feature>
<comment type="caution">
    <text evidence="4">The sequence shown here is derived from an EMBL/GenBank/DDBJ whole genome shotgun (WGS) entry which is preliminary data.</text>
</comment>
<feature type="compositionally biased region" description="Basic and acidic residues" evidence="3">
    <location>
        <begin position="838"/>
        <end position="855"/>
    </location>
</feature>
<feature type="compositionally biased region" description="Polar residues" evidence="3">
    <location>
        <begin position="732"/>
        <end position="742"/>
    </location>
</feature>
<dbReference type="EMBL" id="JABMIG020000199">
    <property type="protein sequence ID" value="KAL3786222.1"/>
    <property type="molecule type" value="Genomic_DNA"/>
</dbReference>
<dbReference type="InterPro" id="IPR016024">
    <property type="entry name" value="ARM-type_fold"/>
</dbReference>
<dbReference type="PANTHER" id="PTHR45994">
    <property type="entry name" value="FI21225P1"/>
    <property type="match status" value="1"/>
</dbReference>
<dbReference type="Proteomes" id="UP001516023">
    <property type="component" value="Unassembled WGS sequence"/>
</dbReference>
<dbReference type="PANTHER" id="PTHR45994:SF1">
    <property type="entry name" value="FI21225P1"/>
    <property type="match status" value="1"/>
</dbReference>
<sequence length="1178" mass="128837">MTMSTSSTVVKAQELKNQGNDAFRMGQIHQALELYSSALDNLSNESKTTTTQEHNELAAMLFSNRAMCRLKQYDNIKIQHPTDPVISMNQQSILSGCIKDCTEGLRYVESQLVSSSSLVTTKSKLLYRRAKAYYHLSTVEDLQTNREDVQSNINLSAKDLLSLLSFDESNTEASELLRTVKQKYGMMGGGRSKVARALDYLRGTAGNKEIETTPLGCLRILQASLADDAMTSSEEIGRNGGVSLLLSIARHGVNDPSSQKDASERVQCRIASLHILSACCSHDSFIIKYASRDCLPPATLAQIVEEEEHQLDGSTDTAIASMALLIRLIVHWDHREVMRFFAAKIEEDGTIVKDDGALFPHVPEVDSSSVCRVAIAALSWGGKHPEEGTASTTTATPRAALDLLSAWTASDLEALDAASDACFDSSPSTAFSNKQFKKAVCAKITQEEMRTMKPRQVAAHRKREVEYRTVNLQRAVQHVSMFCNQETGGLDAMLVLCARTNDHRLRREVGLQIGRMMAVLEEQDEVKKLVAGVLGCRDWKMGNESGEGAGGLERLTIEELDEEKDEEGRREEKENDSEVEMLAIMKRGQLTASLLIGKPDVGTWALKHGWSNGNGVEELKQLISSNDSRAMSIASELVSEAASVESARPLLSRLVEEGTLDDLLVHPDADVRSGAASCAAKIGLASKALSEDEGEVMELLDVAIELLFDEDGNETLNASNNSSKKTSLSKVPHTNSSTETTSMDRGIEVITYLASKTFVKNKIVNGYKPKGSPPNRKTAIQRLVEIACAPTSGDAQMAYGLAGIFNLLAVSTETLQKEAFVGKEITKEQYDQLQALGKTEEEKEVEAKKGEKESDNPQAVTDRIQKLANASVPRAMVKLLEGSKSDSTQQKLLEGMGRMASEQSVRGVMIQQGCLSACLQLDKGDKPNETEKKILRHARSCVAKMLVTTNPSILTVSQRSGSIGPLMKLVKDNDALDLMHFEALLSLTNLAGFGDETKNRIIASSGISVISYAMFSDHEMVRQAATEALCNMVPHPQMMEYLRKEDNLKIWVAFASDYEENFGCARAAVGCLAMAIPDPDIASALIRTSNFRDMIRTLMECGQVELMHRVLVLISGLIEHGGACREAVVATGAGAFCEAYVASYHDGQNMKELSFSRAEQRTISAILRLAKDIVNMLR</sequence>
<evidence type="ECO:0008006" key="6">
    <source>
        <dbReference type="Google" id="ProtNLM"/>
    </source>
</evidence>
<dbReference type="GO" id="GO:0005737">
    <property type="term" value="C:cytoplasm"/>
    <property type="evidence" value="ECO:0007669"/>
    <property type="project" value="UniProtKB-SubCell"/>
</dbReference>
<evidence type="ECO:0000256" key="1">
    <source>
        <dbReference type="ARBA" id="ARBA00004496"/>
    </source>
</evidence>
<dbReference type="InterPro" id="IPR011990">
    <property type="entry name" value="TPR-like_helical_dom_sf"/>
</dbReference>
<keyword evidence="5" id="KW-1185">Reference proteome</keyword>
<name>A0ABD3PEE3_9STRA</name>
<evidence type="ECO:0000313" key="5">
    <source>
        <dbReference type="Proteomes" id="UP001516023"/>
    </source>
</evidence>
<dbReference type="Gene3D" id="1.25.40.10">
    <property type="entry name" value="Tetratricopeptide repeat domain"/>
    <property type="match status" value="1"/>
</dbReference>
<evidence type="ECO:0000313" key="4">
    <source>
        <dbReference type="EMBL" id="KAL3786222.1"/>
    </source>
</evidence>
<reference evidence="4 5" key="1">
    <citation type="journal article" date="2020" name="G3 (Bethesda)">
        <title>Improved Reference Genome for Cyclotella cryptica CCMP332, a Model for Cell Wall Morphogenesis, Salinity Adaptation, and Lipid Production in Diatoms (Bacillariophyta).</title>
        <authorList>
            <person name="Roberts W.R."/>
            <person name="Downey K.M."/>
            <person name="Ruck E.C."/>
            <person name="Traller J.C."/>
            <person name="Alverson A.J."/>
        </authorList>
    </citation>
    <scope>NUCLEOTIDE SEQUENCE [LARGE SCALE GENOMIC DNA]</scope>
    <source>
        <strain evidence="4 5">CCMP332</strain>
    </source>
</reference>
<accession>A0ABD3PEE3</accession>
<feature type="region of interest" description="Disordered" evidence="3">
    <location>
        <begin position="715"/>
        <end position="742"/>
    </location>
</feature>
<dbReference type="InterPro" id="IPR011989">
    <property type="entry name" value="ARM-like"/>
</dbReference>
<dbReference type="AlphaFoldDB" id="A0ABD3PEE3"/>